<evidence type="ECO:0000256" key="2">
    <source>
        <dbReference type="ARBA" id="ARBA00003120"/>
    </source>
</evidence>
<keyword evidence="6" id="KW-0479">Metal-binding</keyword>
<protein>
    <recommendedName>
        <fullName evidence="4">Cysteine desulfurase</fullName>
    </recommendedName>
</protein>
<dbReference type="GO" id="GO:0008483">
    <property type="term" value="F:transaminase activity"/>
    <property type="evidence" value="ECO:0007669"/>
    <property type="project" value="UniProtKB-KW"/>
</dbReference>
<dbReference type="SUPFAM" id="SSF53383">
    <property type="entry name" value="PLP-dependent transferases"/>
    <property type="match status" value="1"/>
</dbReference>
<evidence type="ECO:0000256" key="8">
    <source>
        <dbReference type="ARBA" id="ARBA00023004"/>
    </source>
</evidence>
<dbReference type="GO" id="GO:0046872">
    <property type="term" value="F:metal ion binding"/>
    <property type="evidence" value="ECO:0007669"/>
    <property type="project" value="UniProtKB-KW"/>
</dbReference>
<dbReference type="RefSeq" id="WP_141492860.1">
    <property type="nucleotide sequence ID" value="NZ_CP032485.1"/>
</dbReference>
<dbReference type="Gene3D" id="1.10.260.50">
    <property type="match status" value="1"/>
</dbReference>
<dbReference type="PIRSF" id="PIRSF005572">
    <property type="entry name" value="NifS"/>
    <property type="match status" value="1"/>
</dbReference>
<accession>A0A4Y6V4L3</accession>
<dbReference type="Pfam" id="PF00266">
    <property type="entry name" value="Aminotran_5"/>
    <property type="match status" value="1"/>
</dbReference>
<keyword evidence="5 12" id="KW-0808">Transferase</keyword>
<dbReference type="InterPro" id="IPR000192">
    <property type="entry name" value="Aminotrans_V_dom"/>
</dbReference>
<evidence type="ECO:0000256" key="10">
    <source>
        <dbReference type="ARBA" id="ARBA00050776"/>
    </source>
</evidence>
<sequence>MTNLATPIYLDANATEPMRPEARDAVIAALDLVGNPSSVHAFGRAARHALENARAVIAGGFGRDADQCVFVSGGTEANALALHTYGAGRRILIGATEHDAIRKAVAGAEILPVLPNGALDCTVLRQKLADGPPALVCVMAANNETGVISPLEDIRAICREFGALLHVDAVQSAGRINPTLDGCSIALSGHKMGGPKGAGALLLPDAQPIDAFMPGGGQERGRRGGTQALPAISGMAAAFAAARQQDWSEVDSLRRDIDKAVMQLGARVAGFGSERLPNTSNIILDGVGAQIQLMTLDLAGFAVSAGSACSSGKVAASHVLTAMGECDGATQALRVSLPWNVEKHHVDGFIAAYGQMVARLRKT</sequence>
<comment type="catalytic activity">
    <reaction evidence="10">
        <text>(sulfur carrier)-H + L-cysteine = (sulfur carrier)-SH + L-alanine</text>
        <dbReference type="Rhea" id="RHEA:43892"/>
        <dbReference type="Rhea" id="RHEA-COMP:14737"/>
        <dbReference type="Rhea" id="RHEA-COMP:14739"/>
        <dbReference type="ChEBI" id="CHEBI:29917"/>
        <dbReference type="ChEBI" id="CHEBI:35235"/>
        <dbReference type="ChEBI" id="CHEBI:57972"/>
        <dbReference type="ChEBI" id="CHEBI:64428"/>
        <dbReference type="EC" id="2.8.1.7"/>
    </reaction>
</comment>
<reference evidence="12 13" key="1">
    <citation type="submission" date="2018-09" db="EMBL/GenBank/DDBJ databases">
        <title>The complete genome sequence of Neokomagataea tanensis NBRC 106556(T).</title>
        <authorList>
            <person name="Chua K.-O."/>
            <person name="See-Too W.-S."/>
            <person name="Hong K.-W."/>
            <person name="Yin W.-F."/>
            <person name="Chan K.-G."/>
        </authorList>
    </citation>
    <scope>NUCLEOTIDE SEQUENCE [LARGE SCALE GENOMIC DNA]</scope>
    <source>
        <strain evidence="13">AH13 \ NBRC 106556</strain>
    </source>
</reference>
<evidence type="ECO:0000256" key="6">
    <source>
        <dbReference type="ARBA" id="ARBA00022723"/>
    </source>
</evidence>
<keyword evidence="8" id="KW-0408">Iron</keyword>
<organism evidence="12 13">
    <name type="scientific">Neokomagataea tanensis</name>
    <dbReference type="NCBI Taxonomy" id="661191"/>
    <lineage>
        <taxon>Bacteria</taxon>
        <taxon>Pseudomonadati</taxon>
        <taxon>Pseudomonadota</taxon>
        <taxon>Alphaproteobacteria</taxon>
        <taxon>Acetobacterales</taxon>
        <taxon>Acetobacteraceae</taxon>
        <taxon>Neokomagataea</taxon>
    </lineage>
</organism>
<evidence type="ECO:0000256" key="5">
    <source>
        <dbReference type="ARBA" id="ARBA00022679"/>
    </source>
</evidence>
<dbReference type="Gene3D" id="3.40.640.10">
    <property type="entry name" value="Type I PLP-dependent aspartate aminotransferase-like (Major domain)"/>
    <property type="match status" value="1"/>
</dbReference>
<dbReference type="InterPro" id="IPR015424">
    <property type="entry name" value="PyrdxlP-dep_Trfase"/>
</dbReference>
<dbReference type="Gene3D" id="3.90.1150.10">
    <property type="entry name" value="Aspartate Aminotransferase, domain 1"/>
    <property type="match status" value="1"/>
</dbReference>
<dbReference type="GO" id="GO:0051536">
    <property type="term" value="F:iron-sulfur cluster binding"/>
    <property type="evidence" value="ECO:0007669"/>
    <property type="project" value="UniProtKB-KW"/>
</dbReference>
<dbReference type="OrthoDB" id="9808002at2"/>
<gene>
    <name evidence="12" type="ORF">D5366_07050</name>
</gene>
<evidence type="ECO:0000256" key="3">
    <source>
        <dbReference type="ARBA" id="ARBA00006490"/>
    </source>
</evidence>
<evidence type="ECO:0000256" key="9">
    <source>
        <dbReference type="ARBA" id="ARBA00023014"/>
    </source>
</evidence>
<comment type="function">
    <text evidence="2">Catalyzes the removal of elemental sulfur atoms from cysteine to produce alanine. Seems to participate in the biosynthesis of the nitrogenase metalloclusters by providing the inorganic sulfur required for the Fe-S core formation.</text>
</comment>
<dbReference type="InterPro" id="IPR015422">
    <property type="entry name" value="PyrdxlP-dep_Trfase_small"/>
</dbReference>
<dbReference type="InterPro" id="IPR016454">
    <property type="entry name" value="Cysteine_dSase"/>
</dbReference>
<feature type="domain" description="Aminotransferase class V" evidence="11">
    <location>
        <begin position="8"/>
        <end position="347"/>
    </location>
</feature>
<dbReference type="PANTHER" id="PTHR11601">
    <property type="entry name" value="CYSTEINE DESULFURYLASE FAMILY MEMBER"/>
    <property type="match status" value="1"/>
</dbReference>
<dbReference type="Proteomes" id="UP000317214">
    <property type="component" value="Chromosome"/>
</dbReference>
<evidence type="ECO:0000259" key="11">
    <source>
        <dbReference type="Pfam" id="PF00266"/>
    </source>
</evidence>
<comment type="cofactor">
    <cofactor evidence="1">
        <name>pyridoxal 5'-phosphate</name>
        <dbReference type="ChEBI" id="CHEBI:597326"/>
    </cofactor>
</comment>
<dbReference type="InterPro" id="IPR015421">
    <property type="entry name" value="PyrdxlP-dep_Trfase_major"/>
</dbReference>
<dbReference type="EMBL" id="CP032485">
    <property type="protein sequence ID" value="QDH25009.1"/>
    <property type="molecule type" value="Genomic_DNA"/>
</dbReference>
<keyword evidence="13" id="KW-1185">Reference proteome</keyword>
<evidence type="ECO:0000313" key="12">
    <source>
        <dbReference type="EMBL" id="QDH25009.1"/>
    </source>
</evidence>
<evidence type="ECO:0000256" key="1">
    <source>
        <dbReference type="ARBA" id="ARBA00001933"/>
    </source>
</evidence>
<dbReference type="GO" id="GO:0031071">
    <property type="term" value="F:cysteine desulfurase activity"/>
    <property type="evidence" value="ECO:0007669"/>
    <property type="project" value="UniProtKB-EC"/>
</dbReference>
<dbReference type="KEGG" id="ntn:D5366_07050"/>
<name>A0A4Y6V4L3_9PROT</name>
<dbReference type="PANTHER" id="PTHR11601:SF34">
    <property type="entry name" value="CYSTEINE DESULFURASE"/>
    <property type="match status" value="1"/>
</dbReference>
<dbReference type="AlphaFoldDB" id="A0A4Y6V4L3"/>
<evidence type="ECO:0000313" key="13">
    <source>
        <dbReference type="Proteomes" id="UP000317214"/>
    </source>
</evidence>
<evidence type="ECO:0000256" key="7">
    <source>
        <dbReference type="ARBA" id="ARBA00022898"/>
    </source>
</evidence>
<keyword evidence="9" id="KW-0411">Iron-sulfur</keyword>
<keyword evidence="12" id="KW-0032">Aminotransferase</keyword>
<keyword evidence="7" id="KW-0663">Pyridoxal phosphate</keyword>
<proteinExistence type="inferred from homology"/>
<comment type="similarity">
    <text evidence="3">Belongs to the class-V pyridoxal-phosphate-dependent aminotransferase family. NifS/IscS subfamily.</text>
</comment>
<evidence type="ECO:0000256" key="4">
    <source>
        <dbReference type="ARBA" id="ARBA00013558"/>
    </source>
</evidence>